<evidence type="ECO:0000256" key="3">
    <source>
        <dbReference type="ARBA" id="ARBA00022801"/>
    </source>
</evidence>
<dbReference type="Gene3D" id="2.30.40.10">
    <property type="entry name" value="Urease, subunit C, domain 1"/>
    <property type="match status" value="1"/>
</dbReference>
<organism evidence="9 10">
    <name type="scientific">Copranaerobaculum intestinale</name>
    <dbReference type="NCBI Taxonomy" id="2692629"/>
    <lineage>
        <taxon>Bacteria</taxon>
        <taxon>Bacillati</taxon>
        <taxon>Bacillota</taxon>
        <taxon>Erysipelotrichia</taxon>
        <taxon>Erysipelotrichales</taxon>
        <taxon>Erysipelotrichaceae</taxon>
        <taxon>Copranaerobaculum</taxon>
    </lineage>
</organism>
<protein>
    <submittedName>
        <fullName evidence="9">N-acetylglucosamine-6-phosphate deacetylase</fullName>
        <ecNumber evidence="9">3.5.1.25</ecNumber>
    </submittedName>
</protein>
<evidence type="ECO:0000256" key="7">
    <source>
        <dbReference type="PIRSR" id="PIRSR038994-3"/>
    </source>
</evidence>
<evidence type="ECO:0000259" key="8">
    <source>
        <dbReference type="Pfam" id="PF01979"/>
    </source>
</evidence>
<dbReference type="EC" id="3.5.1.25" evidence="9"/>
<evidence type="ECO:0000256" key="4">
    <source>
        <dbReference type="ARBA" id="ARBA00023277"/>
    </source>
</evidence>
<dbReference type="GO" id="GO:0006046">
    <property type="term" value="P:N-acetylglucosamine catabolic process"/>
    <property type="evidence" value="ECO:0007669"/>
    <property type="project" value="TreeGrafter"/>
</dbReference>
<keyword evidence="4 5" id="KW-0119">Carbohydrate metabolism</keyword>
<keyword evidence="2 7" id="KW-0479">Metal-binding</keyword>
<keyword evidence="10" id="KW-1185">Reference proteome</keyword>
<feature type="domain" description="Amidohydrolase-related" evidence="8">
    <location>
        <begin position="45"/>
        <end position="374"/>
    </location>
</feature>
<dbReference type="GO" id="GO:0046872">
    <property type="term" value="F:metal ion binding"/>
    <property type="evidence" value="ECO:0007669"/>
    <property type="project" value="UniProtKB-KW"/>
</dbReference>
<dbReference type="InterPro" id="IPR011059">
    <property type="entry name" value="Metal-dep_hydrolase_composite"/>
</dbReference>
<evidence type="ECO:0000256" key="2">
    <source>
        <dbReference type="ARBA" id="ARBA00022723"/>
    </source>
</evidence>
<evidence type="ECO:0000256" key="6">
    <source>
        <dbReference type="PIRSR" id="PIRSR038994-1"/>
    </source>
</evidence>
<keyword evidence="3 5" id="KW-0378">Hydrolase</keyword>
<dbReference type="InterPro" id="IPR006680">
    <property type="entry name" value="Amidohydro-rel"/>
</dbReference>
<dbReference type="PANTHER" id="PTHR11113">
    <property type="entry name" value="N-ACETYLGLUCOSAMINE-6-PHOSPHATE DEACETYLASE"/>
    <property type="match status" value="1"/>
</dbReference>
<dbReference type="RefSeq" id="WP_160625630.1">
    <property type="nucleotide sequence ID" value="NZ_WUUQ01000004.1"/>
</dbReference>
<evidence type="ECO:0000313" key="10">
    <source>
        <dbReference type="Proteomes" id="UP000434036"/>
    </source>
</evidence>
<gene>
    <name evidence="9" type="primary">nagA</name>
    <name evidence="9" type="ORF">GSF08_09865</name>
</gene>
<dbReference type="SUPFAM" id="SSF51556">
    <property type="entry name" value="Metallo-dependent hydrolases"/>
    <property type="match status" value="1"/>
</dbReference>
<dbReference type="PANTHER" id="PTHR11113:SF14">
    <property type="entry name" value="N-ACETYLGLUCOSAMINE-6-PHOSPHATE DEACETYLASE"/>
    <property type="match status" value="1"/>
</dbReference>
<comment type="similarity">
    <text evidence="1 5">Belongs to the metallo-dependent hydrolases superfamily. NagA family.</text>
</comment>
<comment type="cofactor">
    <cofactor evidence="7">
        <name>a divalent metal cation</name>
        <dbReference type="ChEBI" id="CHEBI:60240"/>
    </cofactor>
    <text evidence="7">Binds 1 divalent metal cation per subunit.</text>
</comment>
<evidence type="ECO:0000256" key="5">
    <source>
        <dbReference type="PIRNR" id="PIRNR038994"/>
    </source>
</evidence>
<proteinExistence type="inferred from homology"/>
<dbReference type="Gene3D" id="3.20.20.140">
    <property type="entry name" value="Metal-dependent hydrolases"/>
    <property type="match status" value="1"/>
</dbReference>
<dbReference type="InterPro" id="IPR032466">
    <property type="entry name" value="Metal_Hydrolase"/>
</dbReference>
<dbReference type="SUPFAM" id="SSF51338">
    <property type="entry name" value="Composite domain of metallo-dependent hydrolases"/>
    <property type="match status" value="1"/>
</dbReference>
<feature type="binding site" evidence="7">
    <location>
        <position position="210"/>
    </location>
    <ligand>
        <name>Zn(2+)</name>
        <dbReference type="ChEBI" id="CHEBI:29105"/>
    </ligand>
</feature>
<dbReference type="InterPro" id="IPR003764">
    <property type="entry name" value="GlcNAc_6-P_deAcase"/>
</dbReference>
<dbReference type="AlphaFoldDB" id="A0A6N8U7S3"/>
<reference evidence="9 10" key="2">
    <citation type="submission" date="2020-01" db="EMBL/GenBank/DDBJ databases">
        <title>Clostridiaceae sp. nov. isolated from the gut of human by culturomics.</title>
        <authorList>
            <person name="Chang Y."/>
        </authorList>
    </citation>
    <scope>NUCLEOTIDE SEQUENCE [LARGE SCALE GENOMIC DNA]</scope>
    <source>
        <strain evidence="9 10">DONG20-135</strain>
    </source>
</reference>
<dbReference type="NCBIfam" id="TIGR00221">
    <property type="entry name" value="nagA"/>
    <property type="match status" value="1"/>
</dbReference>
<reference evidence="9 10" key="1">
    <citation type="submission" date="2019-12" db="EMBL/GenBank/DDBJ databases">
        <authorList>
            <person name="Yang R."/>
        </authorList>
    </citation>
    <scope>NUCLEOTIDE SEQUENCE [LARGE SCALE GENOMIC DNA]</scope>
    <source>
        <strain evidence="9 10">DONG20-135</strain>
    </source>
</reference>
<dbReference type="EMBL" id="WUUQ01000004">
    <property type="protein sequence ID" value="MXQ74238.1"/>
    <property type="molecule type" value="Genomic_DNA"/>
</dbReference>
<name>A0A6N8U7S3_9FIRM</name>
<evidence type="ECO:0000313" key="9">
    <source>
        <dbReference type="EMBL" id="MXQ74238.1"/>
    </source>
</evidence>
<sequence length="380" mass="41406">MLIASNRVWIDEAFIPATIEIDGGMIKAIHNKKQANAVDYQDACIIPGLIDIHTHGYQGGGAADGSTAFIKKWAAYYPQEGVTTFLPGVNITTEEKIKESLTAIADAMDEKPEGAEIYGTFLQAPFMNHNYCGTYNKFLLKAPTVEHLKEYIACSRNTIRTISLAPEADKNHETLKYCVKHHIKVCLGFSGVSYEEAMQAIDEGASNVVHCFNCMSPAFSREPNLPVAGMLHKNVFCEVMTDGIHVHPAIMQLVGEMKGKDKLISVTDSTSLKGLPPGMYTAEGGATRVCEDGVARLMNGKIAGSLKPMIVNIKDMQEKGKLPLVTAINAVTINPARMLGIDDRKGLIKANYIADLTVYDADYQILQTYVHGKAMLSCAS</sequence>
<feature type="active site" description="Proton donor/acceptor" evidence="6">
    <location>
        <position position="268"/>
    </location>
</feature>
<accession>A0A6N8U7S3</accession>
<evidence type="ECO:0000256" key="1">
    <source>
        <dbReference type="ARBA" id="ARBA00010716"/>
    </source>
</evidence>
<dbReference type="GO" id="GO:0008448">
    <property type="term" value="F:N-acetylglucosamine-6-phosphate deacetylase activity"/>
    <property type="evidence" value="ECO:0007669"/>
    <property type="project" value="UniProtKB-EC"/>
</dbReference>
<comment type="caution">
    <text evidence="9">The sequence shown here is derived from an EMBL/GenBank/DDBJ whole genome shotgun (WGS) entry which is preliminary data.</text>
</comment>
<dbReference type="Pfam" id="PF01979">
    <property type="entry name" value="Amidohydro_1"/>
    <property type="match status" value="1"/>
</dbReference>
<dbReference type="Proteomes" id="UP000434036">
    <property type="component" value="Unassembled WGS sequence"/>
</dbReference>
<dbReference type="PIRSF" id="PIRSF038994">
    <property type="entry name" value="NagA"/>
    <property type="match status" value="1"/>
</dbReference>